<dbReference type="EMBL" id="JAPHNI010000102">
    <property type="protein sequence ID" value="KAJ8116263.1"/>
    <property type="molecule type" value="Genomic_DNA"/>
</dbReference>
<dbReference type="Proteomes" id="UP001153331">
    <property type="component" value="Unassembled WGS sequence"/>
</dbReference>
<name>A0ACC2IMA6_9PLEO</name>
<proteinExistence type="predicted"/>
<accession>A0ACC2IMA6</accession>
<organism evidence="1 2">
    <name type="scientific">Boeremia exigua</name>
    <dbReference type="NCBI Taxonomy" id="749465"/>
    <lineage>
        <taxon>Eukaryota</taxon>
        <taxon>Fungi</taxon>
        <taxon>Dikarya</taxon>
        <taxon>Ascomycota</taxon>
        <taxon>Pezizomycotina</taxon>
        <taxon>Dothideomycetes</taxon>
        <taxon>Pleosporomycetidae</taxon>
        <taxon>Pleosporales</taxon>
        <taxon>Pleosporineae</taxon>
        <taxon>Didymellaceae</taxon>
        <taxon>Boeremia</taxon>
    </lineage>
</organism>
<protein>
    <submittedName>
        <fullName evidence="1">Uncharacterized protein</fullName>
    </submittedName>
</protein>
<keyword evidence="2" id="KW-1185">Reference proteome</keyword>
<reference evidence="1" key="1">
    <citation type="submission" date="2022-11" db="EMBL/GenBank/DDBJ databases">
        <title>Genome Sequence of Boeremia exigua.</title>
        <authorList>
            <person name="Buettner E."/>
        </authorList>
    </citation>
    <scope>NUCLEOTIDE SEQUENCE</scope>
    <source>
        <strain evidence="1">CU02</strain>
    </source>
</reference>
<sequence length="363" mass="40929">MRGDTLIQRHPPTPPTLVGDFHSGPHRVAQYNADRGYPYDEASYGVPGVINHERIPSRTSHVGSHTGEGVGLGIQYDGYGASEYYHDGQINGRPSSQGVFSPPTPRSTNDDDYTTRSSRSVRSKGTSSPPRRHDSPQPKPTPKARKAKVAKGEKVKTPKLTAPLSVLTETLRHIPVKDMEAWVNRSADVRCKEAEKRNGYVTRPMNSFMLYRSAYAERAKAWCLQNNHQIVSSVAGESWPLEPPEVRDRFNEYAKIERINHQNAHPTYKFSPSKAAAPPRKRKDEWSDEEPSDLEDAEWAPDNGRRSRQTKRFQRSISYPPNLGPPEYVDRSFGHNANGMMRSSWEMTNEDCRIPKRAHGCAL</sequence>
<evidence type="ECO:0000313" key="2">
    <source>
        <dbReference type="Proteomes" id="UP001153331"/>
    </source>
</evidence>
<evidence type="ECO:0000313" key="1">
    <source>
        <dbReference type="EMBL" id="KAJ8116263.1"/>
    </source>
</evidence>
<gene>
    <name evidence="1" type="ORF">OPT61_g2291</name>
</gene>
<comment type="caution">
    <text evidence="1">The sequence shown here is derived from an EMBL/GenBank/DDBJ whole genome shotgun (WGS) entry which is preliminary data.</text>
</comment>